<dbReference type="PANTHER" id="PTHR43617">
    <property type="entry name" value="L-AMINO ACID N-ACETYLTRANSFERASE"/>
    <property type="match status" value="1"/>
</dbReference>
<evidence type="ECO:0000313" key="2">
    <source>
        <dbReference type="EMBL" id="MBS4224178.1"/>
    </source>
</evidence>
<feature type="domain" description="N-acetyltransferase" evidence="1">
    <location>
        <begin position="1"/>
        <end position="144"/>
    </location>
</feature>
<evidence type="ECO:0000259" key="1">
    <source>
        <dbReference type="PROSITE" id="PS51186"/>
    </source>
</evidence>
<dbReference type="PROSITE" id="PS51186">
    <property type="entry name" value="GNAT"/>
    <property type="match status" value="1"/>
</dbReference>
<dbReference type="AlphaFoldDB" id="A0A942USF8"/>
<gene>
    <name evidence="2" type="ORF">KHA91_15765</name>
</gene>
<evidence type="ECO:0000313" key="3">
    <source>
        <dbReference type="Proteomes" id="UP000676456"/>
    </source>
</evidence>
<dbReference type="InterPro" id="IPR016181">
    <property type="entry name" value="Acyl_CoA_acyltransferase"/>
</dbReference>
<dbReference type="InterPro" id="IPR000182">
    <property type="entry name" value="GNAT_dom"/>
</dbReference>
<accession>A0A942USF8</accession>
<proteinExistence type="predicted"/>
<dbReference type="SUPFAM" id="SSF55729">
    <property type="entry name" value="Acyl-CoA N-acyltransferases (Nat)"/>
    <property type="match status" value="1"/>
</dbReference>
<dbReference type="Gene3D" id="3.40.630.30">
    <property type="match status" value="1"/>
</dbReference>
<organism evidence="2 3">
    <name type="scientific">Lederbergia citrea</name>
    <dbReference type="NCBI Taxonomy" id="2833581"/>
    <lineage>
        <taxon>Bacteria</taxon>
        <taxon>Bacillati</taxon>
        <taxon>Bacillota</taxon>
        <taxon>Bacilli</taxon>
        <taxon>Bacillales</taxon>
        <taxon>Bacillaceae</taxon>
        <taxon>Lederbergia</taxon>
    </lineage>
</organism>
<dbReference type="InterPro" id="IPR050276">
    <property type="entry name" value="MshD_Acetyltransferase"/>
</dbReference>
<dbReference type="Proteomes" id="UP000676456">
    <property type="component" value="Unassembled WGS sequence"/>
</dbReference>
<protein>
    <submittedName>
        <fullName evidence="2">GNAT family N-acetyltransferase</fullName>
    </submittedName>
</protein>
<sequence>MERFFSQELNRLSYHNCLVKIVDNVPIGIIVAYHGKNSLDLDEPIRAHVRKITGKEPVLDPEADATDFYVDTLSVNPKFGGQGFGTELLQSAIDYANAQGYPTVSLNVEETNVKARKLYERLGFSYKKTITINDHEYHYLVKQI</sequence>
<comment type="caution">
    <text evidence="2">The sequence shown here is derived from an EMBL/GenBank/DDBJ whole genome shotgun (WGS) entry which is preliminary data.</text>
</comment>
<dbReference type="GO" id="GO:0016747">
    <property type="term" value="F:acyltransferase activity, transferring groups other than amino-acyl groups"/>
    <property type="evidence" value="ECO:0007669"/>
    <property type="project" value="InterPro"/>
</dbReference>
<dbReference type="CDD" id="cd04301">
    <property type="entry name" value="NAT_SF"/>
    <property type="match status" value="1"/>
</dbReference>
<name>A0A942USF8_9BACI</name>
<dbReference type="EMBL" id="JAGYPN010000003">
    <property type="protein sequence ID" value="MBS4224178.1"/>
    <property type="molecule type" value="Genomic_DNA"/>
</dbReference>
<reference evidence="2 3" key="1">
    <citation type="submission" date="2021-05" db="EMBL/GenBank/DDBJ databases">
        <title>Novel Bacillus species.</title>
        <authorList>
            <person name="Liu G."/>
        </authorList>
    </citation>
    <scope>NUCLEOTIDE SEQUENCE [LARGE SCALE GENOMIC DNA]</scope>
    <source>
        <strain evidence="2 3">FJAT-49682</strain>
    </source>
</reference>
<dbReference type="Pfam" id="PF00583">
    <property type="entry name" value="Acetyltransf_1"/>
    <property type="match status" value="1"/>
</dbReference>
<keyword evidence="3" id="KW-1185">Reference proteome</keyword>